<evidence type="ECO:0000256" key="4">
    <source>
        <dbReference type="ARBA" id="ARBA00022448"/>
    </source>
</evidence>
<comment type="caution">
    <text evidence="11">The sequence shown here is derived from an EMBL/GenBank/DDBJ whole genome shotgun (WGS) entry which is preliminary data.</text>
</comment>
<organism evidence="11 12">
    <name type="scientific">Cladobotryum mycophilum</name>
    <dbReference type="NCBI Taxonomy" id="491253"/>
    <lineage>
        <taxon>Eukaryota</taxon>
        <taxon>Fungi</taxon>
        <taxon>Dikarya</taxon>
        <taxon>Ascomycota</taxon>
        <taxon>Pezizomycotina</taxon>
        <taxon>Sordariomycetes</taxon>
        <taxon>Hypocreomycetidae</taxon>
        <taxon>Hypocreales</taxon>
        <taxon>Hypocreaceae</taxon>
        <taxon>Cladobotryum</taxon>
    </lineage>
</organism>
<keyword evidence="7" id="KW-0472">Membrane</keyword>
<feature type="compositionally biased region" description="Low complexity" evidence="10">
    <location>
        <begin position="288"/>
        <end position="301"/>
    </location>
</feature>
<feature type="compositionally biased region" description="Polar residues" evidence="10">
    <location>
        <begin position="579"/>
        <end position="590"/>
    </location>
</feature>
<keyword evidence="6" id="KW-0445">Lipid transport</keyword>
<evidence type="ECO:0000256" key="7">
    <source>
        <dbReference type="ARBA" id="ARBA00023136"/>
    </source>
</evidence>
<feature type="compositionally biased region" description="Polar residues" evidence="10">
    <location>
        <begin position="361"/>
        <end position="377"/>
    </location>
</feature>
<evidence type="ECO:0000313" key="12">
    <source>
        <dbReference type="Proteomes" id="UP001338125"/>
    </source>
</evidence>
<feature type="region of interest" description="Disordered" evidence="10">
    <location>
        <begin position="573"/>
        <end position="679"/>
    </location>
</feature>
<sequence>MAGLFQSFRSSSMPKRLLRYALSRLDLLDSDALDLENLDLALGRNTVFEFRDVGIRLKKLEELLKLPETFSLQKAKVLLLRVTIPMDFYTSPITIEVDGVDVKLKVLGIEKLKTNHASASKAPEDTLIVPNTVDLAQSFLETQPSSERKKLEKALAADTQDLVASVAMSDDGSSEEEPTFGTGQPLSLPTFLANFLQGIVDRMQIKIKGVTFQLDMEVPVDLSSPNTEPVSFQIALQDIDIEGVTMHTTDTEASSIIAPKEGKRQISLANVRAYLISEANVFPTLTRSPSLASPSVASSPLMTRNPPSRETTSLSQGSIYEQILEASQEGFQDQHIQASQASLRGNPMAFSQASLHEQLMEASQTSLRNQSVASSHASLRDPPMASSRQSFREHVMEQEDPQESHYPLEDSEEALGIPYDMSEHDEEQEDESPATPRASVYQEFNNSPENQQFHSPQSPGPMSPPVEALETELPRSATLEPHSASASVHTITSPRPGLTESSHHTLLDSTTFPPQAHGFRGNLVDDLAQSQLYTHDEAESMYMSAFSRSGISPLADSPEIQSSRYEQQRAIDEAIEAQQVHQSLQPTYRHSPQQSPRSSPPQSPQQSSDGTPMQSPRISPPKSPQEVVEEMLQESPRQSPRQSPPQSPQEASPQSPPKSPQQPFQEPAAQSPQGLHLGP</sequence>
<keyword evidence="5" id="KW-0256">Endoplasmic reticulum</keyword>
<evidence type="ECO:0000256" key="2">
    <source>
        <dbReference type="ARBA" id="ARBA00004623"/>
    </source>
</evidence>
<reference evidence="11 12" key="1">
    <citation type="submission" date="2024-01" db="EMBL/GenBank/DDBJ databases">
        <title>Complete genome of Cladobotryum mycophilum ATHUM6906.</title>
        <authorList>
            <person name="Christinaki A.C."/>
            <person name="Myridakis A.I."/>
            <person name="Kouvelis V.N."/>
        </authorList>
    </citation>
    <scope>NUCLEOTIDE SEQUENCE [LARGE SCALE GENOMIC DNA]</scope>
    <source>
        <strain evidence="11 12">ATHUM6906</strain>
    </source>
</reference>
<dbReference type="Proteomes" id="UP001338125">
    <property type="component" value="Unassembled WGS sequence"/>
</dbReference>
<comment type="subcellular location">
    <subcellularLocation>
        <location evidence="1">Endoplasmic reticulum membrane</location>
        <topology evidence="1">Peripheral membrane protein</topology>
    </subcellularLocation>
    <subcellularLocation>
        <location evidence="2">Preautophagosomal structure membrane</location>
        <topology evidence="2">Peripheral membrane protein</topology>
    </subcellularLocation>
</comment>
<evidence type="ECO:0000256" key="1">
    <source>
        <dbReference type="ARBA" id="ARBA00004406"/>
    </source>
</evidence>
<feature type="region of interest" description="Disordered" evidence="10">
    <location>
        <begin position="447"/>
        <end position="513"/>
    </location>
</feature>
<evidence type="ECO:0000256" key="5">
    <source>
        <dbReference type="ARBA" id="ARBA00022824"/>
    </source>
</evidence>
<evidence type="ECO:0000256" key="8">
    <source>
        <dbReference type="ARBA" id="ARBA00024479"/>
    </source>
</evidence>
<evidence type="ECO:0000256" key="6">
    <source>
        <dbReference type="ARBA" id="ARBA00023055"/>
    </source>
</evidence>
<evidence type="ECO:0000256" key="3">
    <source>
        <dbReference type="ARBA" id="ARBA00009714"/>
    </source>
</evidence>
<gene>
    <name evidence="11" type="ORF">PT974_05681</name>
</gene>
<accession>A0ABR0SKK3</accession>
<comment type="catalytic activity">
    <reaction evidence="8">
        <text>a 1,2-diacyl-sn-glycero-3-phospho-L-serine(in) = a 1,2-diacyl-sn-glycero-3-phospho-L-serine(out)</text>
        <dbReference type="Rhea" id="RHEA:38663"/>
        <dbReference type="ChEBI" id="CHEBI:57262"/>
    </reaction>
</comment>
<comment type="similarity">
    <text evidence="3">Belongs to the ATG2 family.</text>
</comment>
<feature type="region of interest" description="Disordered" evidence="10">
    <location>
        <begin position="361"/>
        <end position="409"/>
    </location>
</feature>
<feature type="compositionally biased region" description="Polar residues" evidence="10">
    <location>
        <begin position="484"/>
        <end position="493"/>
    </location>
</feature>
<evidence type="ECO:0000256" key="10">
    <source>
        <dbReference type="SAM" id="MobiDB-lite"/>
    </source>
</evidence>
<keyword evidence="4" id="KW-0813">Transport</keyword>
<name>A0ABR0SKK3_9HYPO</name>
<protein>
    <submittedName>
        <fullName evidence="11">Autophagy-related protein 2</fullName>
    </submittedName>
</protein>
<feature type="compositionally biased region" description="Polar residues" evidence="10">
    <location>
        <begin position="305"/>
        <end position="315"/>
    </location>
</feature>
<evidence type="ECO:0000256" key="9">
    <source>
        <dbReference type="ARBA" id="ARBA00024615"/>
    </source>
</evidence>
<keyword evidence="12" id="KW-1185">Reference proteome</keyword>
<dbReference type="InterPro" id="IPR026849">
    <property type="entry name" value="ATG2"/>
</dbReference>
<dbReference type="EMBL" id="JAVFKD010000012">
    <property type="protein sequence ID" value="KAK5992280.1"/>
    <property type="molecule type" value="Genomic_DNA"/>
</dbReference>
<feature type="region of interest" description="Disordered" evidence="10">
    <location>
        <begin position="287"/>
        <end position="315"/>
    </location>
</feature>
<feature type="compositionally biased region" description="Polar residues" evidence="10">
    <location>
        <begin position="447"/>
        <end position="457"/>
    </location>
</feature>
<proteinExistence type="inferred from homology"/>
<comment type="catalytic activity">
    <reaction evidence="9">
        <text>a 1,2-diacyl-sn-glycero-3-phosphoethanolamine(in) = a 1,2-diacyl-sn-glycero-3-phosphoethanolamine(out)</text>
        <dbReference type="Rhea" id="RHEA:38895"/>
        <dbReference type="ChEBI" id="CHEBI:64612"/>
    </reaction>
</comment>
<dbReference type="Pfam" id="PF13329">
    <property type="entry name" value="ATG2_CAD"/>
    <property type="match status" value="1"/>
</dbReference>
<feature type="compositionally biased region" description="Basic and acidic residues" evidence="10">
    <location>
        <begin position="390"/>
        <end position="408"/>
    </location>
</feature>
<evidence type="ECO:0000313" key="11">
    <source>
        <dbReference type="EMBL" id="KAK5992280.1"/>
    </source>
</evidence>